<keyword evidence="1" id="KW-0472">Membrane</keyword>
<feature type="domain" description="VanZ-like" evidence="2">
    <location>
        <begin position="95"/>
        <end position="166"/>
    </location>
</feature>
<keyword evidence="1" id="KW-0812">Transmembrane</keyword>
<evidence type="ECO:0000259" key="2">
    <source>
        <dbReference type="Pfam" id="PF04892"/>
    </source>
</evidence>
<dbReference type="InterPro" id="IPR006976">
    <property type="entry name" value="VanZ-like"/>
</dbReference>
<dbReference type="eggNOG" id="COG4767">
    <property type="taxonomic scope" value="Bacteria"/>
</dbReference>
<dbReference type="STRING" id="40571.SAMN05660733_01805"/>
<keyword evidence="4" id="KW-1185">Reference proteome</keyword>
<dbReference type="AlphaFoldDB" id="A0A1W2C6Y4"/>
<protein>
    <submittedName>
        <fullName evidence="3">VanZ like family protein</fullName>
    </submittedName>
</protein>
<evidence type="ECO:0000313" key="3">
    <source>
        <dbReference type="EMBL" id="SMC80448.1"/>
    </source>
</evidence>
<evidence type="ECO:0000256" key="1">
    <source>
        <dbReference type="SAM" id="Phobius"/>
    </source>
</evidence>
<evidence type="ECO:0000313" key="4">
    <source>
        <dbReference type="Proteomes" id="UP000192840"/>
    </source>
</evidence>
<feature type="transmembrane region" description="Helical" evidence="1">
    <location>
        <begin position="56"/>
        <end position="80"/>
    </location>
</feature>
<keyword evidence="1" id="KW-1133">Transmembrane helix</keyword>
<dbReference type="Proteomes" id="UP000192840">
    <property type="component" value="Unassembled WGS sequence"/>
</dbReference>
<feature type="transmembrane region" description="Helical" evidence="1">
    <location>
        <begin position="122"/>
        <end position="141"/>
    </location>
</feature>
<dbReference type="Pfam" id="PF04892">
    <property type="entry name" value="VanZ"/>
    <property type="match status" value="1"/>
</dbReference>
<gene>
    <name evidence="3" type="ORF">SAMN05660733_01805</name>
</gene>
<proteinExistence type="predicted"/>
<organism evidence="3 4">
    <name type="scientific">Lentzea albidocapillata</name>
    <dbReference type="NCBI Taxonomy" id="40571"/>
    <lineage>
        <taxon>Bacteria</taxon>
        <taxon>Bacillati</taxon>
        <taxon>Actinomycetota</taxon>
        <taxon>Actinomycetes</taxon>
        <taxon>Pseudonocardiales</taxon>
        <taxon>Pseudonocardiaceae</taxon>
        <taxon>Lentzea</taxon>
    </lineage>
</organism>
<dbReference type="EMBL" id="FWYC01000005">
    <property type="protein sequence ID" value="SMC80448.1"/>
    <property type="molecule type" value="Genomic_DNA"/>
</dbReference>
<name>A0A1W2C6Y4_9PSEU</name>
<feature type="transmembrane region" description="Helical" evidence="1">
    <location>
        <begin position="20"/>
        <end position="44"/>
    </location>
</feature>
<feature type="transmembrane region" description="Helical" evidence="1">
    <location>
        <begin position="100"/>
        <end position="117"/>
    </location>
</feature>
<reference evidence="4" key="1">
    <citation type="submission" date="2017-04" db="EMBL/GenBank/DDBJ databases">
        <authorList>
            <person name="Varghese N."/>
            <person name="Submissions S."/>
        </authorList>
    </citation>
    <scope>NUCLEOTIDE SEQUENCE [LARGE SCALE GENOMIC DNA]</scope>
    <source>
        <strain evidence="4">DSM 44073</strain>
    </source>
</reference>
<sequence length="179" mass="18488">MDEGFWAVLDQVGWAFEAVLAALANPLIAGGVVVGAGALGWGAWRVARSYRWRPVPSVLAGISLGVVLGVTFSRTLPAWASEPGQELCHLSGFSLHGSNELLNALLFVPLVFCAVLATRRPLAVLGSAVALSAAIEIVQPLTGRGLCETQDFFNNSAGAVVAAALAAGVVALRDRAAAR</sequence>
<feature type="transmembrane region" description="Helical" evidence="1">
    <location>
        <begin position="153"/>
        <end position="172"/>
    </location>
</feature>
<accession>A0A1W2C6Y4</accession>